<evidence type="ECO:0000313" key="3">
    <source>
        <dbReference type="Proteomes" id="UP000534590"/>
    </source>
</evidence>
<feature type="transmembrane region" description="Helical" evidence="1">
    <location>
        <begin position="20"/>
        <end position="40"/>
    </location>
</feature>
<keyword evidence="3" id="KW-1185">Reference proteome</keyword>
<name>A0ABR6JE38_AGRRD</name>
<keyword evidence="1" id="KW-0472">Membrane</keyword>
<dbReference type="EMBL" id="JACIHP010000008">
    <property type="protein sequence ID" value="MBB4493205.1"/>
    <property type="molecule type" value="Genomic_DNA"/>
</dbReference>
<comment type="caution">
    <text evidence="2">The sequence shown here is derived from an EMBL/GenBank/DDBJ whole genome shotgun (WGS) entry which is preliminary data.</text>
</comment>
<organism evidence="2 3">
    <name type="scientific">Agrobacterium radiobacter</name>
    <dbReference type="NCBI Taxonomy" id="362"/>
    <lineage>
        <taxon>Bacteria</taxon>
        <taxon>Pseudomonadati</taxon>
        <taxon>Pseudomonadota</taxon>
        <taxon>Alphaproteobacteria</taxon>
        <taxon>Hyphomicrobiales</taxon>
        <taxon>Rhizobiaceae</taxon>
        <taxon>Rhizobium/Agrobacterium group</taxon>
        <taxon>Agrobacterium</taxon>
        <taxon>Agrobacterium tumefaciens complex</taxon>
    </lineage>
</organism>
<evidence type="ECO:0000256" key="1">
    <source>
        <dbReference type="SAM" id="Phobius"/>
    </source>
</evidence>
<accession>A0ABR6JE38</accession>
<keyword evidence="1" id="KW-0812">Transmembrane</keyword>
<sequence length="45" mass="5033">MEYFREDYVSRLRPSRHDIARVFLADALLVAVVVGLGLTLNSVVA</sequence>
<evidence type="ECO:0000313" key="2">
    <source>
        <dbReference type="EMBL" id="MBB4493205.1"/>
    </source>
</evidence>
<proteinExistence type="predicted"/>
<keyword evidence="1" id="KW-1133">Transmembrane helix</keyword>
<gene>
    <name evidence="2" type="ORF">GGE40_005057</name>
</gene>
<protein>
    <submittedName>
        <fullName evidence="2">Uncharacterized protein</fullName>
    </submittedName>
</protein>
<dbReference type="RefSeq" id="WP_183229570.1">
    <property type="nucleotide sequence ID" value="NZ_JACIGS010000008.1"/>
</dbReference>
<reference evidence="2 3" key="1">
    <citation type="submission" date="2020-08" db="EMBL/GenBank/DDBJ databases">
        <title>Genomic Encyclopedia of Type Strains, Phase IV (KMG-V): Genome sequencing to study the core and pangenomes of soil and plant-associated prokaryotes.</title>
        <authorList>
            <person name="Whitman W."/>
        </authorList>
    </citation>
    <scope>NUCLEOTIDE SEQUENCE [LARGE SCALE GENOMIC DNA]</scope>
    <source>
        <strain evidence="2 3">SEMIA 461</strain>
    </source>
</reference>
<dbReference type="Proteomes" id="UP000534590">
    <property type="component" value="Unassembled WGS sequence"/>
</dbReference>